<dbReference type="EMBL" id="JAKWBI020000147">
    <property type="protein sequence ID" value="KAJ2901562.1"/>
    <property type="molecule type" value="Genomic_DNA"/>
</dbReference>
<comment type="caution">
    <text evidence="1">The sequence shown here is derived from an EMBL/GenBank/DDBJ whole genome shotgun (WGS) entry which is preliminary data.</text>
</comment>
<proteinExistence type="predicted"/>
<organism evidence="1 2">
    <name type="scientific">Zalerion maritima</name>
    <dbReference type="NCBI Taxonomy" id="339359"/>
    <lineage>
        <taxon>Eukaryota</taxon>
        <taxon>Fungi</taxon>
        <taxon>Dikarya</taxon>
        <taxon>Ascomycota</taxon>
        <taxon>Pezizomycotina</taxon>
        <taxon>Sordariomycetes</taxon>
        <taxon>Lulworthiomycetidae</taxon>
        <taxon>Lulworthiales</taxon>
        <taxon>Lulworthiaceae</taxon>
        <taxon>Zalerion</taxon>
    </lineage>
</organism>
<name>A0AAD5RQX1_9PEZI</name>
<dbReference type="AlphaFoldDB" id="A0AAD5RQX1"/>
<evidence type="ECO:0000313" key="2">
    <source>
        <dbReference type="Proteomes" id="UP001201980"/>
    </source>
</evidence>
<reference evidence="1" key="1">
    <citation type="submission" date="2022-07" db="EMBL/GenBank/DDBJ databases">
        <title>Draft genome sequence of Zalerion maritima ATCC 34329, a (micro)plastics degrading marine fungus.</title>
        <authorList>
            <person name="Paco A."/>
            <person name="Goncalves M.F.M."/>
            <person name="Rocha-Santos T.A.P."/>
            <person name="Alves A."/>
        </authorList>
    </citation>
    <scope>NUCLEOTIDE SEQUENCE</scope>
    <source>
        <strain evidence="1">ATCC 34329</strain>
    </source>
</reference>
<dbReference type="Proteomes" id="UP001201980">
    <property type="component" value="Unassembled WGS sequence"/>
</dbReference>
<evidence type="ECO:0000313" key="1">
    <source>
        <dbReference type="EMBL" id="KAJ2901562.1"/>
    </source>
</evidence>
<protein>
    <submittedName>
        <fullName evidence="1">Uncharacterized protein</fullName>
    </submittedName>
</protein>
<sequence length="169" mass="18571">MRLKTRGSFCINKSRNGLMASYRSRDSRKRDGGQREFFCLSLETHILPASQALVKTSPTHTSSTSIWQQPAALSSKRAASRDRGMMTGKLQGTSRHAAHKLLCVGDFGSAVTEINKQPPTKITQVFTMYSLQVGKKGNGVRVIVRSPGFSRPSLICNNPDDETHTATCE</sequence>
<gene>
    <name evidence="1" type="ORF">MKZ38_001695</name>
</gene>
<keyword evidence="2" id="KW-1185">Reference proteome</keyword>
<accession>A0AAD5RQX1</accession>